<name>A0ABX0P3R8_9BURK</name>
<dbReference type="Proteomes" id="UP000609726">
    <property type="component" value="Unassembled WGS sequence"/>
</dbReference>
<dbReference type="EMBL" id="WHJH01000136">
    <property type="protein sequence ID" value="NHZ93963.1"/>
    <property type="molecule type" value="Genomic_DNA"/>
</dbReference>
<accession>A0ABX0P3R8</accession>
<comment type="caution">
    <text evidence="1">The sequence shown here is derived from an EMBL/GenBank/DDBJ whole genome shotgun (WGS) entry which is preliminary data.</text>
</comment>
<dbReference type="InterPro" id="IPR037883">
    <property type="entry name" value="Knr4/Smi1-like_sf"/>
</dbReference>
<evidence type="ECO:0000313" key="1">
    <source>
        <dbReference type="EMBL" id="NHZ93963.1"/>
    </source>
</evidence>
<evidence type="ECO:0000313" key="2">
    <source>
        <dbReference type="Proteomes" id="UP000609726"/>
    </source>
</evidence>
<dbReference type="RefSeq" id="WP_166882640.1">
    <property type="nucleotide sequence ID" value="NZ_WHJH01000136.1"/>
</dbReference>
<dbReference type="Gene3D" id="3.40.1580.10">
    <property type="entry name" value="SMI1/KNR4-like"/>
    <property type="match status" value="1"/>
</dbReference>
<reference evidence="1 2" key="1">
    <citation type="submission" date="2019-10" db="EMBL/GenBank/DDBJ databases">
        <title>Taxonomy of Antarctic Massilia spp.: description of Massilia rubra sp. nov., Massilia aquatica sp. nov., Massilia mucilaginosa sp. nov., Massilia frigida sp. nov. isolated from streams, lakes and regoliths.</title>
        <authorList>
            <person name="Holochova P."/>
            <person name="Sedlacek I."/>
            <person name="Kralova S."/>
            <person name="Maslanova I."/>
            <person name="Busse H.-J."/>
            <person name="Stankova E."/>
            <person name="Vrbovska V."/>
            <person name="Kovarovic V."/>
            <person name="Bartak M."/>
            <person name="Svec P."/>
            <person name="Pantucek R."/>
        </authorList>
    </citation>
    <scope>NUCLEOTIDE SEQUENCE [LARGE SCALE GENOMIC DNA]</scope>
    <source>
        <strain evidence="1 2">CCM 8733</strain>
    </source>
</reference>
<gene>
    <name evidence="1" type="ORF">F2P45_33960</name>
</gene>
<keyword evidence="2" id="KW-1185">Reference proteome</keyword>
<dbReference type="SUPFAM" id="SSF160631">
    <property type="entry name" value="SMI1/KNR4-like"/>
    <property type="match status" value="1"/>
</dbReference>
<sequence length="143" mass="16497">MTPSLIPQQVIGSLYEKKYFRQDKDLVDQALNRLMADHPLFRSFFETYEGSFWSEHLGYELLDIVDGSETVETSTGVCRNKFGFPPQFLVLTQLSTGQVVVLNVHTDKVYEVDFEGGEKLLLSGELPPRWTSFDEFLKDYFKV</sequence>
<protein>
    <submittedName>
        <fullName evidence="1">SMI1/KNR4 family protein</fullName>
    </submittedName>
</protein>
<organism evidence="1 2">
    <name type="scientific">Massilia mucilaginosa</name>
    <dbReference type="NCBI Taxonomy" id="2609282"/>
    <lineage>
        <taxon>Bacteria</taxon>
        <taxon>Pseudomonadati</taxon>
        <taxon>Pseudomonadota</taxon>
        <taxon>Betaproteobacteria</taxon>
        <taxon>Burkholderiales</taxon>
        <taxon>Oxalobacteraceae</taxon>
        <taxon>Telluria group</taxon>
        <taxon>Massilia</taxon>
    </lineage>
</organism>
<proteinExistence type="predicted"/>